<reference evidence="5" key="1">
    <citation type="submission" date="2021-04" db="EMBL/GenBank/DDBJ databases">
        <title>Taxonomic assessment of Weissella genus.</title>
        <authorList>
            <person name="Fanelli F."/>
            <person name="Chieffi D."/>
            <person name="Dell'Aquila A."/>
            <person name="Gyu-Sung C."/>
            <person name="Franz C.M.A.P."/>
            <person name="Fusco V."/>
        </authorList>
    </citation>
    <scope>NUCLEOTIDE SEQUENCE</scope>
    <source>
        <strain evidence="5">LMG 25373</strain>
    </source>
</reference>
<accession>A0ABT0VLM6</accession>
<keyword evidence="6" id="KW-1185">Reference proteome</keyword>
<keyword evidence="3" id="KW-0804">Transcription</keyword>
<dbReference type="Gene3D" id="3.40.50.2300">
    <property type="match status" value="2"/>
</dbReference>
<dbReference type="InterPro" id="IPR028082">
    <property type="entry name" value="Peripla_BP_I"/>
</dbReference>
<dbReference type="Proteomes" id="UP001057481">
    <property type="component" value="Unassembled WGS sequence"/>
</dbReference>
<evidence type="ECO:0000256" key="3">
    <source>
        <dbReference type="ARBA" id="ARBA00023163"/>
    </source>
</evidence>
<evidence type="ECO:0000313" key="5">
    <source>
        <dbReference type="EMBL" id="MCM2437410.1"/>
    </source>
</evidence>
<dbReference type="Pfam" id="PF00356">
    <property type="entry name" value="LacI"/>
    <property type="match status" value="1"/>
</dbReference>
<keyword evidence="2 5" id="KW-0238">DNA-binding</keyword>
<dbReference type="EMBL" id="JAGMVS010000063">
    <property type="protein sequence ID" value="MCM2437410.1"/>
    <property type="molecule type" value="Genomic_DNA"/>
</dbReference>
<evidence type="ECO:0000259" key="4">
    <source>
        <dbReference type="PROSITE" id="PS50932"/>
    </source>
</evidence>
<protein>
    <submittedName>
        <fullName evidence="5">LacI family DNA-binding transcriptional regulator</fullName>
    </submittedName>
</protein>
<evidence type="ECO:0000256" key="1">
    <source>
        <dbReference type="ARBA" id="ARBA00023015"/>
    </source>
</evidence>
<dbReference type="Pfam" id="PF13377">
    <property type="entry name" value="Peripla_BP_3"/>
    <property type="match status" value="1"/>
</dbReference>
<dbReference type="SUPFAM" id="SSF47413">
    <property type="entry name" value="lambda repressor-like DNA-binding domains"/>
    <property type="match status" value="1"/>
</dbReference>
<sequence>MTKKKPTILDVAQLANVSRTTVSRYLNQNYSKMSLATKLTIEQAIKQLNYQVNQSARALKTNRTHLIGLVMADVTNFYASLVFKGVADLFSSFNYQIIMLNSNEDALQEQKNISQLLQFQVDGLLIQPVTKNTPYYESITIPTVFIDRPLASSHLAQVVTDNYLKSQELAQKVVTFGYHQFIILHQKNSNSARDLRIQAINDVALQNNIKTTIFYTDDDLQHLLKLLIQSPKTAIFVLKGPDVLKTLAFFHAHNFNIPNNIGMATFDDWNWTNFTFPKIEKIQQDPTKIGFIAAKLLHQNITSPRLNSNSHIIVPSVLITGNSLK</sequence>
<dbReference type="SUPFAM" id="SSF53822">
    <property type="entry name" value="Periplasmic binding protein-like I"/>
    <property type="match status" value="1"/>
</dbReference>
<dbReference type="InterPro" id="IPR000843">
    <property type="entry name" value="HTH_LacI"/>
</dbReference>
<proteinExistence type="predicted"/>
<name>A0ABT0VLM6_9LACO</name>
<organism evidence="5 6">
    <name type="scientific">Periweissella beninensis</name>
    <dbReference type="NCBI Taxonomy" id="504936"/>
    <lineage>
        <taxon>Bacteria</taxon>
        <taxon>Bacillati</taxon>
        <taxon>Bacillota</taxon>
        <taxon>Bacilli</taxon>
        <taxon>Lactobacillales</taxon>
        <taxon>Lactobacillaceae</taxon>
        <taxon>Periweissella</taxon>
    </lineage>
</organism>
<dbReference type="InterPro" id="IPR010982">
    <property type="entry name" value="Lambda_DNA-bd_dom_sf"/>
</dbReference>
<feature type="domain" description="HTH lacI-type" evidence="4">
    <location>
        <begin position="6"/>
        <end position="61"/>
    </location>
</feature>
<dbReference type="PANTHER" id="PTHR30146:SF154">
    <property type="entry name" value="TRANSCRIPTION REGULATOR, MEMBER OF GALR FAMILY"/>
    <property type="match status" value="1"/>
</dbReference>
<dbReference type="CDD" id="cd01392">
    <property type="entry name" value="HTH_LacI"/>
    <property type="match status" value="1"/>
</dbReference>
<dbReference type="PROSITE" id="PS50932">
    <property type="entry name" value="HTH_LACI_2"/>
    <property type="match status" value="1"/>
</dbReference>
<dbReference type="GO" id="GO:0003677">
    <property type="term" value="F:DNA binding"/>
    <property type="evidence" value="ECO:0007669"/>
    <property type="project" value="UniProtKB-KW"/>
</dbReference>
<dbReference type="RefSeq" id="WP_205143451.1">
    <property type="nucleotide sequence ID" value="NZ_JAFBDN010000006.1"/>
</dbReference>
<evidence type="ECO:0000256" key="2">
    <source>
        <dbReference type="ARBA" id="ARBA00023125"/>
    </source>
</evidence>
<comment type="caution">
    <text evidence="5">The sequence shown here is derived from an EMBL/GenBank/DDBJ whole genome shotgun (WGS) entry which is preliminary data.</text>
</comment>
<dbReference type="Gene3D" id="1.10.260.40">
    <property type="entry name" value="lambda repressor-like DNA-binding domains"/>
    <property type="match status" value="1"/>
</dbReference>
<dbReference type="PANTHER" id="PTHR30146">
    <property type="entry name" value="LACI-RELATED TRANSCRIPTIONAL REPRESSOR"/>
    <property type="match status" value="1"/>
</dbReference>
<dbReference type="SMART" id="SM00354">
    <property type="entry name" value="HTH_LACI"/>
    <property type="match status" value="1"/>
</dbReference>
<evidence type="ECO:0000313" key="6">
    <source>
        <dbReference type="Proteomes" id="UP001057481"/>
    </source>
</evidence>
<gene>
    <name evidence="5" type="ORF">KAK10_05745</name>
</gene>
<dbReference type="PROSITE" id="PS00356">
    <property type="entry name" value="HTH_LACI_1"/>
    <property type="match status" value="1"/>
</dbReference>
<dbReference type="InterPro" id="IPR046335">
    <property type="entry name" value="LacI/GalR-like_sensor"/>
</dbReference>
<keyword evidence="1" id="KW-0805">Transcription regulation</keyword>